<reference evidence="2" key="1">
    <citation type="submission" date="2014-09" db="EMBL/GenBank/DDBJ databases">
        <authorList>
            <person name="Magalhaes I.L.F."/>
            <person name="Oliveira U."/>
            <person name="Santos F.R."/>
            <person name="Vidigal T.H.D.A."/>
            <person name="Brescovit A.D."/>
            <person name="Santos A.J."/>
        </authorList>
    </citation>
    <scope>NUCLEOTIDE SEQUENCE</scope>
    <source>
        <tissue evidence="2">Shoot tissue taken approximately 20 cm above the soil surface</tissue>
    </source>
</reference>
<dbReference type="EMBL" id="GBRH01177324">
    <property type="protein sequence ID" value="JAE20572.1"/>
    <property type="molecule type" value="Transcribed_RNA"/>
</dbReference>
<name>A0A0A9G7V5_ARUDO</name>
<sequence>MRTSQCRGHGYPPNRRLKLNPLTSTAPPNATPTGQRTRRP</sequence>
<protein>
    <submittedName>
        <fullName evidence="2">Uncharacterized protein</fullName>
    </submittedName>
</protein>
<reference evidence="2" key="2">
    <citation type="journal article" date="2015" name="Data Brief">
        <title>Shoot transcriptome of the giant reed, Arundo donax.</title>
        <authorList>
            <person name="Barrero R.A."/>
            <person name="Guerrero F.D."/>
            <person name="Moolhuijzen P."/>
            <person name="Goolsby J.A."/>
            <person name="Tidwell J."/>
            <person name="Bellgard S.E."/>
            <person name="Bellgard M.I."/>
        </authorList>
    </citation>
    <scope>NUCLEOTIDE SEQUENCE</scope>
    <source>
        <tissue evidence="2">Shoot tissue taken approximately 20 cm above the soil surface</tissue>
    </source>
</reference>
<proteinExistence type="predicted"/>
<feature type="compositionally biased region" description="Polar residues" evidence="1">
    <location>
        <begin position="21"/>
        <end position="40"/>
    </location>
</feature>
<organism evidence="2">
    <name type="scientific">Arundo donax</name>
    <name type="common">Giant reed</name>
    <name type="synonym">Donax arundinaceus</name>
    <dbReference type="NCBI Taxonomy" id="35708"/>
    <lineage>
        <taxon>Eukaryota</taxon>
        <taxon>Viridiplantae</taxon>
        <taxon>Streptophyta</taxon>
        <taxon>Embryophyta</taxon>
        <taxon>Tracheophyta</taxon>
        <taxon>Spermatophyta</taxon>
        <taxon>Magnoliopsida</taxon>
        <taxon>Liliopsida</taxon>
        <taxon>Poales</taxon>
        <taxon>Poaceae</taxon>
        <taxon>PACMAD clade</taxon>
        <taxon>Arundinoideae</taxon>
        <taxon>Arundineae</taxon>
        <taxon>Arundo</taxon>
    </lineage>
</organism>
<dbReference type="AlphaFoldDB" id="A0A0A9G7V5"/>
<evidence type="ECO:0000256" key="1">
    <source>
        <dbReference type="SAM" id="MobiDB-lite"/>
    </source>
</evidence>
<accession>A0A0A9G7V5</accession>
<feature type="region of interest" description="Disordered" evidence="1">
    <location>
        <begin position="1"/>
        <end position="40"/>
    </location>
</feature>
<evidence type="ECO:0000313" key="2">
    <source>
        <dbReference type="EMBL" id="JAE20572.1"/>
    </source>
</evidence>